<dbReference type="EMBL" id="CP126980">
    <property type="protein sequence ID" value="WIM93925.1"/>
    <property type="molecule type" value="Genomic_DNA"/>
</dbReference>
<reference evidence="2 3" key="1">
    <citation type="submission" date="2023-06" db="EMBL/GenBank/DDBJ databases">
        <authorList>
            <person name="Yushchuk O."/>
            <person name="Binda E."/>
            <person name="Ruckert-Reed C."/>
            <person name="Fedorenko V."/>
            <person name="Kalinowski J."/>
            <person name="Marinelli F."/>
        </authorList>
    </citation>
    <scope>NUCLEOTIDE SEQUENCE [LARGE SCALE GENOMIC DNA]</scope>
    <source>
        <strain evidence="2 3">NRRL 3884</strain>
    </source>
</reference>
<evidence type="ECO:0000313" key="2">
    <source>
        <dbReference type="EMBL" id="WIM93925.1"/>
    </source>
</evidence>
<name>A0ABY8W7X7_9ACTN</name>
<gene>
    <name evidence="2" type="ORF">ACTOB_005919</name>
</gene>
<organism evidence="2 3">
    <name type="scientific">Actinoplanes oblitus</name>
    <dbReference type="NCBI Taxonomy" id="3040509"/>
    <lineage>
        <taxon>Bacteria</taxon>
        <taxon>Bacillati</taxon>
        <taxon>Actinomycetota</taxon>
        <taxon>Actinomycetes</taxon>
        <taxon>Micromonosporales</taxon>
        <taxon>Micromonosporaceae</taxon>
        <taxon>Actinoplanes</taxon>
    </lineage>
</organism>
<proteinExistence type="predicted"/>
<sequence>MDTADDGTSTARSLGAWLDRLSFTDLSEGDATARLIDAIVEWAGRQGWRVYRRAPSVVPLPPPMRGSSVLDVACARPGGAAPIAIEVDRTDRQRTVDKLLAEAAAGRLAIWVRWGPGPFPPPPLPVHLVTRQAARRSGKWHTVSERPAPDHSVAAPVVAEAEELPWNP</sequence>
<evidence type="ECO:0000313" key="3">
    <source>
        <dbReference type="Proteomes" id="UP001240150"/>
    </source>
</evidence>
<keyword evidence="3" id="KW-1185">Reference proteome</keyword>
<protein>
    <submittedName>
        <fullName evidence="2">Uncharacterized protein</fullName>
    </submittedName>
</protein>
<feature type="region of interest" description="Disordered" evidence="1">
    <location>
        <begin position="141"/>
        <end position="168"/>
    </location>
</feature>
<dbReference type="RefSeq" id="WP_284915128.1">
    <property type="nucleotide sequence ID" value="NZ_CP126980.1"/>
</dbReference>
<evidence type="ECO:0000256" key="1">
    <source>
        <dbReference type="SAM" id="MobiDB-lite"/>
    </source>
</evidence>
<accession>A0ABY8W7X7</accession>
<dbReference type="Proteomes" id="UP001240150">
    <property type="component" value="Chromosome"/>
</dbReference>